<evidence type="ECO:0000256" key="6">
    <source>
        <dbReference type="ARBA" id="ARBA00023136"/>
    </source>
</evidence>
<keyword evidence="5 7" id="KW-1133">Transmembrane helix</keyword>
<keyword evidence="3" id="KW-1003">Cell membrane</keyword>
<accession>A0A1G7ANM1</accession>
<feature type="transmembrane region" description="Helical" evidence="7">
    <location>
        <begin position="130"/>
        <end position="152"/>
    </location>
</feature>
<evidence type="ECO:0000313" key="9">
    <source>
        <dbReference type="EMBL" id="SDE16401.1"/>
    </source>
</evidence>
<feature type="transmembrane region" description="Helical" evidence="7">
    <location>
        <begin position="103"/>
        <end position="124"/>
    </location>
</feature>
<dbReference type="PANTHER" id="PTHR32243">
    <property type="entry name" value="MALTOSE TRANSPORT SYSTEM PERMEASE-RELATED"/>
    <property type="match status" value="1"/>
</dbReference>
<evidence type="ECO:0000259" key="8">
    <source>
        <dbReference type="PROSITE" id="PS50928"/>
    </source>
</evidence>
<evidence type="ECO:0000256" key="5">
    <source>
        <dbReference type="ARBA" id="ARBA00022989"/>
    </source>
</evidence>
<dbReference type="AlphaFoldDB" id="A0A1G7ANM1"/>
<dbReference type="GO" id="GO:0055085">
    <property type="term" value="P:transmembrane transport"/>
    <property type="evidence" value="ECO:0007669"/>
    <property type="project" value="InterPro"/>
</dbReference>
<evidence type="ECO:0000256" key="2">
    <source>
        <dbReference type="ARBA" id="ARBA00022448"/>
    </source>
</evidence>
<dbReference type="InterPro" id="IPR050901">
    <property type="entry name" value="BP-dep_ABC_trans_perm"/>
</dbReference>
<keyword evidence="6 7" id="KW-0472">Membrane</keyword>
<gene>
    <name evidence="9" type="ORF">SAMN05421720_10425</name>
</gene>
<keyword evidence="10" id="KW-1185">Reference proteome</keyword>
<dbReference type="SUPFAM" id="SSF161098">
    <property type="entry name" value="MetI-like"/>
    <property type="match status" value="1"/>
</dbReference>
<evidence type="ECO:0000256" key="7">
    <source>
        <dbReference type="RuleBase" id="RU363032"/>
    </source>
</evidence>
<dbReference type="Proteomes" id="UP000199412">
    <property type="component" value="Unassembled WGS sequence"/>
</dbReference>
<dbReference type="EMBL" id="FNAP01000004">
    <property type="protein sequence ID" value="SDE16401.1"/>
    <property type="molecule type" value="Genomic_DNA"/>
</dbReference>
<organism evidence="9 10">
    <name type="scientific">Rhodospira trueperi</name>
    <dbReference type="NCBI Taxonomy" id="69960"/>
    <lineage>
        <taxon>Bacteria</taxon>
        <taxon>Pseudomonadati</taxon>
        <taxon>Pseudomonadota</taxon>
        <taxon>Alphaproteobacteria</taxon>
        <taxon>Rhodospirillales</taxon>
        <taxon>Rhodospirillaceae</taxon>
        <taxon>Rhodospira</taxon>
    </lineage>
</organism>
<feature type="transmembrane region" description="Helical" evidence="7">
    <location>
        <begin position="77"/>
        <end position="96"/>
    </location>
</feature>
<protein>
    <submittedName>
        <fullName evidence="9">Multiple sugar transport system permease protein</fullName>
    </submittedName>
</protein>
<keyword evidence="2 7" id="KW-0813">Transport</keyword>
<dbReference type="InterPro" id="IPR000515">
    <property type="entry name" value="MetI-like"/>
</dbReference>
<dbReference type="PROSITE" id="PS50928">
    <property type="entry name" value="ABC_TM1"/>
    <property type="match status" value="1"/>
</dbReference>
<feature type="transmembrane region" description="Helical" evidence="7">
    <location>
        <begin position="33"/>
        <end position="52"/>
    </location>
</feature>
<reference evidence="9 10" key="1">
    <citation type="submission" date="2016-10" db="EMBL/GenBank/DDBJ databases">
        <authorList>
            <person name="de Groot N.N."/>
        </authorList>
    </citation>
    <scope>NUCLEOTIDE SEQUENCE [LARGE SCALE GENOMIC DNA]</scope>
    <source>
        <strain evidence="9 10">ATCC 700224</strain>
    </source>
</reference>
<sequence length="165" mass="18105">MLVVKLSPPLVLAIPLYQVLRTIGLLDTLPGLILVYQVYCLPFAIWMLLGFVRDVPVTYEDAARIEGASLARRLTTIVLPLMTPGLVATAVFLMILCWNEFAYALLFIQTPSTFTLPTYIATLITEDETFWGQLTAIGFMASLPILALVGIVQRGLTRGFAGGLK</sequence>
<evidence type="ECO:0000256" key="1">
    <source>
        <dbReference type="ARBA" id="ARBA00004651"/>
    </source>
</evidence>
<dbReference type="GO" id="GO:0005886">
    <property type="term" value="C:plasma membrane"/>
    <property type="evidence" value="ECO:0007669"/>
    <property type="project" value="UniProtKB-SubCell"/>
</dbReference>
<proteinExistence type="inferred from homology"/>
<keyword evidence="4 7" id="KW-0812">Transmembrane</keyword>
<dbReference type="CDD" id="cd06261">
    <property type="entry name" value="TM_PBP2"/>
    <property type="match status" value="1"/>
</dbReference>
<dbReference type="PANTHER" id="PTHR32243:SF18">
    <property type="entry name" value="INNER MEMBRANE ABC TRANSPORTER PERMEASE PROTEIN YCJP"/>
    <property type="match status" value="1"/>
</dbReference>
<dbReference type="STRING" id="69960.SAMN05421720_10425"/>
<dbReference type="InterPro" id="IPR035906">
    <property type="entry name" value="MetI-like_sf"/>
</dbReference>
<dbReference type="Pfam" id="PF00528">
    <property type="entry name" value="BPD_transp_1"/>
    <property type="match status" value="1"/>
</dbReference>
<dbReference type="Gene3D" id="1.10.3720.10">
    <property type="entry name" value="MetI-like"/>
    <property type="match status" value="1"/>
</dbReference>
<keyword evidence="9" id="KW-0762">Sugar transport</keyword>
<evidence type="ECO:0000313" key="10">
    <source>
        <dbReference type="Proteomes" id="UP000199412"/>
    </source>
</evidence>
<evidence type="ECO:0000256" key="4">
    <source>
        <dbReference type="ARBA" id="ARBA00022692"/>
    </source>
</evidence>
<evidence type="ECO:0000256" key="3">
    <source>
        <dbReference type="ARBA" id="ARBA00022475"/>
    </source>
</evidence>
<comment type="similarity">
    <text evidence="7">Belongs to the binding-protein-dependent transport system permease family.</text>
</comment>
<feature type="domain" description="ABC transmembrane type-1" evidence="8">
    <location>
        <begin position="1"/>
        <end position="152"/>
    </location>
</feature>
<name>A0A1G7ANM1_9PROT</name>
<comment type="subcellular location">
    <subcellularLocation>
        <location evidence="1 7">Cell membrane</location>
        <topology evidence="1 7">Multi-pass membrane protein</topology>
    </subcellularLocation>
</comment>